<proteinExistence type="predicted"/>
<dbReference type="InterPro" id="IPR001210">
    <property type="entry name" value="Ribosomal_eS17"/>
</dbReference>
<gene>
    <name evidence="1" type="ORF">V6N12_042375</name>
</gene>
<comment type="caution">
    <text evidence="1">The sequence shown here is derived from an EMBL/GenBank/DDBJ whole genome shotgun (WGS) entry which is preliminary data.</text>
</comment>
<organism evidence="1 2">
    <name type="scientific">Hibiscus sabdariffa</name>
    <name type="common">roselle</name>
    <dbReference type="NCBI Taxonomy" id="183260"/>
    <lineage>
        <taxon>Eukaryota</taxon>
        <taxon>Viridiplantae</taxon>
        <taxon>Streptophyta</taxon>
        <taxon>Embryophyta</taxon>
        <taxon>Tracheophyta</taxon>
        <taxon>Spermatophyta</taxon>
        <taxon>Magnoliopsida</taxon>
        <taxon>eudicotyledons</taxon>
        <taxon>Gunneridae</taxon>
        <taxon>Pentapetalae</taxon>
        <taxon>rosids</taxon>
        <taxon>malvids</taxon>
        <taxon>Malvales</taxon>
        <taxon>Malvaceae</taxon>
        <taxon>Malvoideae</taxon>
        <taxon>Hibiscus</taxon>
    </lineage>
</organism>
<name>A0ABR2EIA2_9ROSI</name>
<dbReference type="PANTHER" id="PTHR10732:SF0">
    <property type="entry name" value="40S RIBOSOMAL PROTEIN S17"/>
    <property type="match status" value="1"/>
</dbReference>
<protein>
    <submittedName>
        <fullName evidence="1">Uncharacterized protein</fullName>
    </submittedName>
</protein>
<keyword evidence="2" id="KW-1185">Reference proteome</keyword>
<evidence type="ECO:0000313" key="1">
    <source>
        <dbReference type="EMBL" id="KAK8559090.1"/>
    </source>
</evidence>
<dbReference type="Proteomes" id="UP001472677">
    <property type="component" value="Unassembled WGS sequence"/>
</dbReference>
<accession>A0ABR2EIA2</accession>
<reference evidence="1 2" key="1">
    <citation type="journal article" date="2024" name="G3 (Bethesda)">
        <title>Genome assembly of Hibiscus sabdariffa L. provides insights into metabolisms of medicinal natural products.</title>
        <authorList>
            <person name="Kim T."/>
        </authorList>
    </citation>
    <scope>NUCLEOTIDE SEQUENCE [LARGE SCALE GENOMIC DNA]</scope>
    <source>
        <strain evidence="1">TK-2024</strain>
        <tissue evidence="1">Old leaves</tissue>
    </source>
</reference>
<dbReference type="Pfam" id="PF00833">
    <property type="entry name" value="Ribosomal_S17e"/>
    <property type="match status" value="1"/>
</dbReference>
<dbReference type="EMBL" id="JBBPBM010000015">
    <property type="protein sequence ID" value="KAK8559090.1"/>
    <property type="molecule type" value="Genomic_DNA"/>
</dbReference>
<dbReference type="PANTHER" id="PTHR10732">
    <property type="entry name" value="40S RIBOSOMAL PROTEIN S17"/>
    <property type="match status" value="1"/>
</dbReference>
<sequence length="67" mass="7236">MDFVPDESAIKVDQINVDKETLDMLSVLGMSDIPGLIKVDPVAVAIPQIGFDRSGGQVVLVKYGLYD</sequence>
<evidence type="ECO:0000313" key="2">
    <source>
        <dbReference type="Proteomes" id="UP001472677"/>
    </source>
</evidence>